<keyword evidence="1" id="KW-0812">Transmembrane</keyword>
<gene>
    <name evidence="2" type="ORF">EDD38_5549</name>
</gene>
<accession>A0A3N4S1F4</accession>
<protein>
    <submittedName>
        <fullName evidence="2">Uncharacterized protein</fullName>
    </submittedName>
</protein>
<keyword evidence="1" id="KW-1133">Transmembrane helix</keyword>
<name>A0A3N4S1F4_9ACTN</name>
<dbReference type="AlphaFoldDB" id="A0A3N4S1F4"/>
<organism evidence="2 3">
    <name type="scientific">Kitasatospora cineracea</name>
    <dbReference type="NCBI Taxonomy" id="88074"/>
    <lineage>
        <taxon>Bacteria</taxon>
        <taxon>Bacillati</taxon>
        <taxon>Actinomycetota</taxon>
        <taxon>Actinomycetes</taxon>
        <taxon>Kitasatosporales</taxon>
        <taxon>Streptomycetaceae</taxon>
        <taxon>Kitasatospora</taxon>
    </lineage>
</organism>
<keyword evidence="3" id="KW-1185">Reference proteome</keyword>
<dbReference type="Proteomes" id="UP000266906">
    <property type="component" value="Unassembled WGS sequence"/>
</dbReference>
<proteinExistence type="predicted"/>
<reference evidence="2 3" key="1">
    <citation type="submission" date="2018-11" db="EMBL/GenBank/DDBJ databases">
        <title>Sequencing the genomes of 1000 actinobacteria strains.</title>
        <authorList>
            <person name="Klenk H.-P."/>
        </authorList>
    </citation>
    <scope>NUCLEOTIDE SEQUENCE [LARGE SCALE GENOMIC DNA]</scope>
    <source>
        <strain evidence="2 3">DSM 44781</strain>
    </source>
</reference>
<evidence type="ECO:0000313" key="2">
    <source>
        <dbReference type="EMBL" id="RPE37151.1"/>
    </source>
</evidence>
<sequence>MDWAHAVGYGALGGLLIEAVATFGHLIDWQEARRRARKAGRRKLPTITKFMDPIADALVAVSRVLLGAVAGWALHSQIVGAGAAIAAGASAPALLRQFATSHRIRDMIASRSTEDGNADFAAALMSSVPTPSGQQPESRAEEKTS</sequence>
<evidence type="ECO:0000256" key="1">
    <source>
        <dbReference type="SAM" id="Phobius"/>
    </source>
</evidence>
<feature type="transmembrane region" description="Helical" evidence="1">
    <location>
        <begin position="6"/>
        <end position="29"/>
    </location>
</feature>
<comment type="caution">
    <text evidence="2">The sequence shown here is derived from an EMBL/GenBank/DDBJ whole genome shotgun (WGS) entry which is preliminary data.</text>
</comment>
<keyword evidence="1" id="KW-0472">Membrane</keyword>
<dbReference type="EMBL" id="RKQG01000001">
    <property type="protein sequence ID" value="RPE37151.1"/>
    <property type="molecule type" value="Genomic_DNA"/>
</dbReference>
<evidence type="ECO:0000313" key="3">
    <source>
        <dbReference type="Proteomes" id="UP000266906"/>
    </source>
</evidence>